<reference evidence="9 11" key="1">
    <citation type="submission" date="2023-07" db="EMBL/GenBank/DDBJ databases">
        <title>Unpublished Manusciprt.</title>
        <authorList>
            <person name="Aydin F."/>
            <person name="Tarhane S."/>
            <person name="Saticioglu I.B."/>
            <person name="Karakaya E."/>
            <person name="Abay S."/>
            <person name="Guran O."/>
            <person name="Bozkurt E."/>
            <person name="Uzum N."/>
            <person name="Olgun K."/>
            <person name="Jablonski D."/>
        </authorList>
    </citation>
    <scope>NUCLEOTIDE SEQUENCE</scope>
    <source>
        <strain evidence="11">faydin-H75</strain>
        <strain evidence="9">Faydin-H76</strain>
    </source>
</reference>
<dbReference type="Gene3D" id="3.10.450.230">
    <property type="entry name" value="VirB8 protein"/>
    <property type="match status" value="1"/>
</dbReference>
<evidence type="ECO:0000313" key="8">
    <source>
        <dbReference type="EMBL" id="MDO7253080.1"/>
    </source>
</evidence>
<dbReference type="GO" id="GO:0016020">
    <property type="term" value="C:membrane"/>
    <property type="evidence" value="ECO:0007669"/>
    <property type="project" value="UniProtKB-SubCell"/>
</dbReference>
<evidence type="ECO:0000256" key="5">
    <source>
        <dbReference type="SAM" id="MobiDB-lite"/>
    </source>
</evidence>
<evidence type="ECO:0000256" key="3">
    <source>
        <dbReference type="ARBA" id="ARBA00022989"/>
    </source>
</evidence>
<keyword evidence="2 6" id="KW-0812">Transmembrane</keyword>
<gene>
    <name evidence="8" type="ORF">Q5I04_04050</name>
    <name evidence="9" type="ORF">Q5I06_03215</name>
</gene>
<evidence type="ECO:0000256" key="6">
    <source>
        <dbReference type="SAM" id="Phobius"/>
    </source>
</evidence>
<dbReference type="InterPro" id="IPR007430">
    <property type="entry name" value="VirB8"/>
</dbReference>
<comment type="subcellular location">
    <subcellularLocation>
        <location evidence="1">Membrane</location>
        <topology evidence="1">Single-pass membrane protein</topology>
    </subcellularLocation>
</comment>
<evidence type="ECO:0000313" key="11">
    <source>
        <dbReference type="Proteomes" id="UP001240777"/>
    </source>
</evidence>
<comment type="caution">
    <text evidence="9">The sequence shown here is derived from an EMBL/GenBank/DDBJ whole genome shotgun (WGS) entry which is preliminary data.</text>
</comment>
<dbReference type="Proteomes" id="UP001177258">
    <property type="component" value="Unassembled WGS sequence"/>
</dbReference>
<evidence type="ECO:0000256" key="4">
    <source>
        <dbReference type="ARBA" id="ARBA00023136"/>
    </source>
</evidence>
<dbReference type="Proteomes" id="UP001240777">
    <property type="component" value="Unassembled WGS sequence"/>
</dbReference>
<dbReference type="EMBL" id="JAUPEV010000005">
    <property type="protein sequence ID" value="MDO7253080.1"/>
    <property type="molecule type" value="Genomic_DNA"/>
</dbReference>
<feature type="compositionally biased region" description="Low complexity" evidence="5">
    <location>
        <begin position="416"/>
        <end position="427"/>
    </location>
</feature>
<dbReference type="EMBL" id="JAUYZK010000003">
    <property type="protein sequence ID" value="MDP2538794.1"/>
    <property type="molecule type" value="Genomic_DNA"/>
</dbReference>
<keyword evidence="3 6" id="KW-1133">Transmembrane helix</keyword>
<sequence>MGNNLKELQESKNPSEQIMQNEQDDLEVKQEEILEEKIKTSKNTSIFKTIKSTLEKTKQTTQNLVLPKIRAKFKINSVFESVQDAGSIFKIERKIGDYLILIALFFFLTSFIEFIIILTLLPLKEKEPYLVTFTNDTQSFAIIQKADQSITANEALNRQLLGAYILSRESINRIDDKQRNEIVREQSSPEVWNVFERIIAQEDSIYSNENLTRVVKIVNIAIIKKGYANADVSISLFYNGILKSEKRYRIVISYKFKTLAIDYKSLPKNPTGFTVTGYSITEIATIKDLDEENKISHSKSRIKYQNNKEKNNEDILDDAYFYQESKENKKSNNTQEQNQVTDKNTQEDVKQNKDSDFNAMNSKTNKDDLNEKETSQIQEQIENIKIFLQQHQNDMPGNKLNELQNQLQELEQQSLKNNQNNPNNLTPTKEDSNNNTLSPFIENTKDKE</sequence>
<evidence type="ECO:0000259" key="7">
    <source>
        <dbReference type="Pfam" id="PF04335"/>
    </source>
</evidence>
<evidence type="ECO:0000313" key="9">
    <source>
        <dbReference type="EMBL" id="MDP2538794.1"/>
    </source>
</evidence>
<reference evidence="8 10" key="3">
    <citation type="journal article" date="2024" name="Syst. Appl. Microbiol.">
        <title>Helicobacter cappadocius sp. nov., from lizards: The first psychrotrophic Helicobacter species.</title>
        <authorList>
            <person name="Aydin F."/>
            <person name="Tarhane S."/>
            <person name="Karakaya E."/>
            <person name="Abay S."/>
            <person name="Kayman T."/>
            <person name="Guran O."/>
            <person name="Bozkurt E."/>
            <person name="Uzum N."/>
            <person name="Avci A."/>
            <person name="Olgun K."/>
            <person name="Jablonski D."/>
            <person name="Guran C."/>
            <person name="Burcin Saticioglu I."/>
        </authorList>
    </citation>
    <scope>NUCLEOTIDE SEQUENCE [LARGE SCALE GENOMIC DNA]</scope>
    <source>
        <strain evidence="8">Faydin-H75</strain>
        <strain evidence="10">faydin-H76</strain>
    </source>
</reference>
<dbReference type="SUPFAM" id="SSF54427">
    <property type="entry name" value="NTF2-like"/>
    <property type="match status" value="1"/>
</dbReference>
<dbReference type="Pfam" id="PF04335">
    <property type="entry name" value="VirB8"/>
    <property type="match status" value="1"/>
</dbReference>
<feature type="compositionally biased region" description="Basic and acidic residues" evidence="5">
    <location>
        <begin position="344"/>
        <end position="356"/>
    </location>
</feature>
<accession>A0AA90PKF5</accession>
<evidence type="ECO:0000256" key="1">
    <source>
        <dbReference type="ARBA" id="ARBA00004167"/>
    </source>
</evidence>
<feature type="region of interest" description="Disordered" evidence="5">
    <location>
        <begin position="416"/>
        <end position="448"/>
    </location>
</feature>
<feature type="compositionally biased region" description="Basic and acidic residues" evidence="5">
    <location>
        <begin position="364"/>
        <end position="374"/>
    </location>
</feature>
<feature type="transmembrane region" description="Helical" evidence="6">
    <location>
        <begin position="98"/>
        <end position="121"/>
    </location>
</feature>
<name>A0AA90PKF5_9HELI</name>
<dbReference type="RefSeq" id="WP_305516925.1">
    <property type="nucleotide sequence ID" value="NZ_JAUPEV010000005.1"/>
</dbReference>
<organism evidence="9 10">
    <name type="scientific">Helicobacter cappadocius</name>
    <dbReference type="NCBI Taxonomy" id="3063998"/>
    <lineage>
        <taxon>Bacteria</taxon>
        <taxon>Pseudomonadati</taxon>
        <taxon>Campylobacterota</taxon>
        <taxon>Epsilonproteobacteria</taxon>
        <taxon>Campylobacterales</taxon>
        <taxon>Helicobacteraceae</taxon>
        <taxon>Helicobacter</taxon>
    </lineage>
</organism>
<reference evidence="8" key="2">
    <citation type="submission" date="2023-07" db="EMBL/GenBank/DDBJ databases">
        <authorList>
            <person name="Aydin F."/>
            <person name="Tarhane S."/>
            <person name="Saticioglu I.B."/>
            <person name="Karakaya E."/>
            <person name="Abay S."/>
            <person name="Guran O."/>
            <person name="Bozkurt E."/>
            <person name="Uzum N."/>
            <person name="Olgun K."/>
            <person name="Jablonski D."/>
        </authorList>
    </citation>
    <scope>NUCLEOTIDE SEQUENCE</scope>
    <source>
        <strain evidence="8">Faydin-H75</strain>
    </source>
</reference>
<evidence type="ECO:0000313" key="10">
    <source>
        <dbReference type="Proteomes" id="UP001177258"/>
    </source>
</evidence>
<evidence type="ECO:0000256" key="2">
    <source>
        <dbReference type="ARBA" id="ARBA00022692"/>
    </source>
</evidence>
<keyword evidence="11" id="KW-1185">Reference proteome</keyword>
<feature type="region of interest" description="Disordered" evidence="5">
    <location>
        <begin position="327"/>
        <end position="375"/>
    </location>
</feature>
<dbReference type="AlphaFoldDB" id="A0AA90PKF5"/>
<keyword evidence="4 6" id="KW-0472">Membrane</keyword>
<protein>
    <submittedName>
        <fullName evidence="9">VirB8/TrbF family protein</fullName>
    </submittedName>
</protein>
<feature type="domain" description="Bacterial virulence protein VirB8" evidence="7">
    <location>
        <begin position="99"/>
        <end position="282"/>
    </location>
</feature>
<proteinExistence type="predicted"/>
<dbReference type="CDD" id="cd16424">
    <property type="entry name" value="VirB8"/>
    <property type="match status" value="1"/>
</dbReference>
<dbReference type="InterPro" id="IPR032710">
    <property type="entry name" value="NTF2-like_dom_sf"/>
</dbReference>
<feature type="compositionally biased region" description="Polar residues" evidence="5">
    <location>
        <begin position="331"/>
        <end position="343"/>
    </location>
</feature>